<organism evidence="2 3">
    <name type="scientific">Lithocarpus litseifolius</name>
    <dbReference type="NCBI Taxonomy" id="425828"/>
    <lineage>
        <taxon>Eukaryota</taxon>
        <taxon>Viridiplantae</taxon>
        <taxon>Streptophyta</taxon>
        <taxon>Embryophyta</taxon>
        <taxon>Tracheophyta</taxon>
        <taxon>Spermatophyta</taxon>
        <taxon>Magnoliopsida</taxon>
        <taxon>eudicotyledons</taxon>
        <taxon>Gunneridae</taxon>
        <taxon>Pentapetalae</taxon>
        <taxon>rosids</taxon>
        <taxon>fabids</taxon>
        <taxon>Fagales</taxon>
        <taxon>Fagaceae</taxon>
        <taxon>Lithocarpus</taxon>
    </lineage>
</organism>
<protein>
    <recommendedName>
        <fullName evidence="1">Retrovirus-related Pol polyprotein from transposon TNT 1-94-like beta-barrel domain-containing protein</fullName>
    </recommendedName>
</protein>
<reference evidence="2 3" key="1">
    <citation type="submission" date="2024-01" db="EMBL/GenBank/DDBJ databases">
        <title>A telomere-to-telomere, gap-free genome of sweet tea (Lithocarpus litseifolius).</title>
        <authorList>
            <person name="Zhou J."/>
        </authorList>
    </citation>
    <scope>NUCLEOTIDE SEQUENCE [LARGE SCALE GENOMIC DNA]</scope>
    <source>
        <strain evidence="2">Zhou-2022a</strain>
        <tissue evidence="2">Leaf</tissue>
    </source>
</reference>
<evidence type="ECO:0000313" key="3">
    <source>
        <dbReference type="Proteomes" id="UP001459277"/>
    </source>
</evidence>
<dbReference type="EMBL" id="JAZDWU010000009">
    <property type="protein sequence ID" value="KAK9992238.1"/>
    <property type="molecule type" value="Genomic_DNA"/>
</dbReference>
<dbReference type="PANTHER" id="PTHR47592:SF30">
    <property type="entry name" value="CCHC-TYPE DOMAIN-CONTAINING PROTEIN"/>
    <property type="match status" value="1"/>
</dbReference>
<dbReference type="Proteomes" id="UP001459277">
    <property type="component" value="Unassembled WGS sequence"/>
</dbReference>
<dbReference type="AlphaFoldDB" id="A0AAW2C3Z7"/>
<accession>A0AAW2C3Z7</accession>
<feature type="domain" description="Retrovirus-related Pol polyprotein from transposon TNT 1-94-like beta-barrel" evidence="1">
    <location>
        <begin position="71"/>
        <end position="115"/>
    </location>
</feature>
<proteinExistence type="predicted"/>
<keyword evidence="3" id="KW-1185">Reference proteome</keyword>
<dbReference type="Pfam" id="PF22936">
    <property type="entry name" value="Pol_BBD"/>
    <property type="match status" value="1"/>
</dbReference>
<sequence>MEDLVVHIYEARVHFRIRVQVRARDSAIFEKGGCRKGQVHHHPKPQANLTESEVIAAVVSEVNVVNNMIEWVADTGATRHICSNKEMFLDYEEVIDRESVYLGDAHTASVAREGKGVGRREGRGEGQGGFGDIERQCLPMVYKAAVANYCGCCCYCFFL</sequence>
<comment type="caution">
    <text evidence="2">The sequence shown here is derived from an EMBL/GenBank/DDBJ whole genome shotgun (WGS) entry which is preliminary data.</text>
</comment>
<dbReference type="PANTHER" id="PTHR47592">
    <property type="entry name" value="PBF68 PROTEIN"/>
    <property type="match status" value="1"/>
</dbReference>
<gene>
    <name evidence="2" type="ORF">SO802_027223</name>
</gene>
<dbReference type="InterPro" id="IPR054722">
    <property type="entry name" value="PolX-like_BBD"/>
</dbReference>
<name>A0AAW2C3Z7_9ROSI</name>
<evidence type="ECO:0000313" key="2">
    <source>
        <dbReference type="EMBL" id="KAK9992238.1"/>
    </source>
</evidence>
<evidence type="ECO:0000259" key="1">
    <source>
        <dbReference type="Pfam" id="PF22936"/>
    </source>
</evidence>